<name>Q17AE0_AEDAE</name>
<keyword evidence="1" id="KW-0812">Transmembrane</keyword>
<proteinExistence type="predicted"/>
<keyword evidence="1" id="KW-0472">Membrane</keyword>
<dbReference type="AlphaFoldDB" id="Q17AE0"/>
<dbReference type="EMBL" id="CH477336">
    <property type="protein sequence ID" value="EAT43220.1"/>
    <property type="molecule type" value="Genomic_DNA"/>
</dbReference>
<gene>
    <name evidence="2" type="ORF">AaeL_AAEL005314</name>
</gene>
<dbReference type="OMA" id="WYLMERV"/>
<evidence type="ECO:0000256" key="1">
    <source>
        <dbReference type="SAM" id="Phobius"/>
    </source>
</evidence>
<keyword evidence="1" id="KW-1133">Transmembrane helix</keyword>
<dbReference type="Proteomes" id="UP000682892">
    <property type="component" value="Chromosome 2"/>
</dbReference>
<reference evidence="2" key="2">
    <citation type="journal article" date="2007" name="Science">
        <title>Genome sequence of Aedes aegypti, a major arbovirus vector.</title>
        <authorList>
            <person name="Nene V."/>
            <person name="Wortman J.R."/>
            <person name="Lawson D."/>
            <person name="Haas B."/>
            <person name="Kodira C."/>
            <person name="Tu Z.J."/>
            <person name="Loftus B."/>
            <person name="Xi Z."/>
            <person name="Megy K."/>
            <person name="Grabherr M."/>
            <person name="Ren Q."/>
            <person name="Zdobnov E.M."/>
            <person name="Lobo N.F."/>
            <person name="Campbell K.S."/>
            <person name="Brown S.E."/>
            <person name="Bonaldo M.F."/>
            <person name="Zhu J."/>
            <person name="Sinkins S.P."/>
            <person name="Hogenkamp D.G."/>
            <person name="Amedeo P."/>
            <person name="Arensburger P."/>
            <person name="Atkinson P.W."/>
            <person name="Bidwell S."/>
            <person name="Biedler J."/>
            <person name="Birney E."/>
            <person name="Bruggner R.V."/>
            <person name="Costas J."/>
            <person name="Coy M.R."/>
            <person name="Crabtree J."/>
            <person name="Crawford M."/>
            <person name="Debruyn B."/>
            <person name="Decaprio D."/>
            <person name="Eiglmeier K."/>
            <person name="Eisenstadt E."/>
            <person name="El-Dorry H."/>
            <person name="Gelbart W.M."/>
            <person name="Gomes S.L."/>
            <person name="Hammond M."/>
            <person name="Hannick L.I."/>
            <person name="Hogan J.R."/>
            <person name="Holmes M.H."/>
            <person name="Jaffe D."/>
            <person name="Johnston J.S."/>
            <person name="Kennedy R.C."/>
            <person name="Koo H."/>
            <person name="Kravitz S."/>
            <person name="Kriventseva E.V."/>
            <person name="Kulp D."/>
            <person name="Labutti K."/>
            <person name="Lee E."/>
            <person name="Li S."/>
            <person name="Lovin D.D."/>
            <person name="Mao C."/>
            <person name="Mauceli E."/>
            <person name="Menck C.F."/>
            <person name="Miller J.R."/>
            <person name="Montgomery P."/>
            <person name="Mori A."/>
            <person name="Nascimento A.L."/>
            <person name="Naveira H.F."/>
            <person name="Nusbaum C."/>
            <person name="O'leary S."/>
            <person name="Orvis J."/>
            <person name="Pertea M."/>
            <person name="Quesneville H."/>
            <person name="Reidenbach K.R."/>
            <person name="Rogers Y.H."/>
            <person name="Roth C.W."/>
            <person name="Schneider J.R."/>
            <person name="Schatz M."/>
            <person name="Shumway M."/>
            <person name="Stanke M."/>
            <person name="Stinson E.O."/>
            <person name="Tubio J.M."/>
            <person name="Vanzee J.P."/>
            <person name="Verjovski-Almeida S."/>
            <person name="Werner D."/>
            <person name="White O."/>
            <person name="Wyder S."/>
            <person name="Zeng Q."/>
            <person name="Zhao Q."/>
            <person name="Zhao Y."/>
            <person name="Hill C.A."/>
            <person name="Raikhel A.S."/>
            <person name="Soares M.B."/>
            <person name="Knudson D.L."/>
            <person name="Lee N.H."/>
            <person name="Galagan J."/>
            <person name="Salzberg S.L."/>
            <person name="Paulsen I.T."/>
            <person name="Dimopoulos G."/>
            <person name="Collins F.H."/>
            <person name="Birren B."/>
            <person name="Fraser-Liggett C.M."/>
            <person name="Severson D.W."/>
        </authorList>
    </citation>
    <scope>NUCLEOTIDE SEQUENCE [LARGE SCALE GENOMIC DNA]</scope>
    <source>
        <strain evidence="2">Liverpool</strain>
    </source>
</reference>
<evidence type="ECO:0000313" key="2">
    <source>
        <dbReference type="EMBL" id="EAT43220.1"/>
    </source>
</evidence>
<evidence type="ECO:0000313" key="3">
    <source>
        <dbReference type="Proteomes" id="UP000682892"/>
    </source>
</evidence>
<sequence>MGTIPPEEPIWCLERRPSGHLCWRRESSKVKFRFDVEVLEFTKDPCEDQLLITDSELKDKTGHHQLANMFVVCATCVAAIAVTVIVPWFVLTSA</sequence>
<organism evidence="2 3">
    <name type="scientific">Aedes aegypti</name>
    <name type="common">Yellowfever mosquito</name>
    <name type="synonym">Culex aegypti</name>
    <dbReference type="NCBI Taxonomy" id="7159"/>
    <lineage>
        <taxon>Eukaryota</taxon>
        <taxon>Metazoa</taxon>
        <taxon>Ecdysozoa</taxon>
        <taxon>Arthropoda</taxon>
        <taxon>Hexapoda</taxon>
        <taxon>Insecta</taxon>
        <taxon>Pterygota</taxon>
        <taxon>Neoptera</taxon>
        <taxon>Endopterygota</taxon>
        <taxon>Diptera</taxon>
        <taxon>Nematocera</taxon>
        <taxon>Culicoidea</taxon>
        <taxon>Culicidae</taxon>
        <taxon>Culicinae</taxon>
        <taxon>Aedini</taxon>
        <taxon>Aedes</taxon>
        <taxon>Stegomyia</taxon>
    </lineage>
</organism>
<dbReference type="PaxDb" id="7159-AAEL005314-PA"/>
<dbReference type="STRING" id="7159.Q17AE0"/>
<reference evidence="2" key="1">
    <citation type="submission" date="2005-10" db="EMBL/GenBank/DDBJ databases">
        <authorList>
            <person name="Loftus B.J."/>
            <person name="Nene V.M."/>
            <person name="Hannick L.I."/>
            <person name="Bidwell S."/>
            <person name="Haas B."/>
            <person name="Amedeo P."/>
            <person name="Orvis J."/>
            <person name="Wortman J.R."/>
            <person name="White O.R."/>
            <person name="Salzberg S."/>
            <person name="Shumway M."/>
            <person name="Koo H."/>
            <person name="Zhao Y."/>
            <person name="Holmes M."/>
            <person name="Miller J."/>
            <person name="Schatz M."/>
            <person name="Pop M."/>
            <person name="Pai G."/>
            <person name="Utterback T."/>
            <person name="Rogers Y.-H."/>
            <person name="Kravitz S."/>
            <person name="Fraser C.M."/>
        </authorList>
    </citation>
    <scope>NUCLEOTIDE SEQUENCE</scope>
    <source>
        <strain evidence="2">Liverpool</strain>
    </source>
</reference>
<feature type="transmembrane region" description="Helical" evidence="1">
    <location>
        <begin position="66"/>
        <end position="90"/>
    </location>
</feature>
<reference evidence="2" key="3">
    <citation type="submission" date="2012-09" db="EMBL/GenBank/DDBJ databases">
        <authorList>
            <consortium name="VectorBase"/>
        </authorList>
    </citation>
    <scope>NUCLEOTIDE SEQUENCE</scope>
    <source>
        <strain evidence="2">Liverpool</strain>
    </source>
</reference>
<dbReference type="VEuPathDB" id="VectorBase:AAEL005329"/>
<dbReference type="PhylomeDB" id="Q17AE0"/>
<dbReference type="eggNOG" id="ENOG502SEH6">
    <property type="taxonomic scope" value="Eukaryota"/>
</dbReference>
<accession>Q17AE0</accession>
<protein>
    <submittedName>
        <fullName evidence="2">AAEL005314-PA</fullName>
    </submittedName>
</protein>